<dbReference type="PANTHER" id="PTHR43520:SF8">
    <property type="entry name" value="P-TYPE CU(+) TRANSPORTER"/>
    <property type="match status" value="1"/>
</dbReference>
<dbReference type="GO" id="GO:0055070">
    <property type="term" value="P:copper ion homeostasis"/>
    <property type="evidence" value="ECO:0007669"/>
    <property type="project" value="TreeGrafter"/>
</dbReference>
<protein>
    <submittedName>
        <fullName evidence="13">Heavy metal translocating P-type ATPase</fullName>
    </submittedName>
</protein>
<dbReference type="Gene3D" id="3.30.70.100">
    <property type="match status" value="2"/>
</dbReference>
<dbReference type="SUPFAM" id="SSF81665">
    <property type="entry name" value="Calcium ATPase, transmembrane domain M"/>
    <property type="match status" value="1"/>
</dbReference>
<sequence length="827" mass="84871">MRHQNSIPDGLGSEAVAHIEYALPVTGLNCAGCAGRAERALQAVAGVEHASVNLATATASVEVERASILSDMVAAAAKAGYPLAERDITLQLEGMHCGSCVARAEAALAALDGVQAVTVTLTDAKARVRYIDGAADVGQLQVALKQVGFGAQLLDAAEAQSPDAEIQILRRDFFWALAFTLPVFVLEMGGHAIPALHHWLMANIGQAVLWPLQAVLTAIVLLGPGRRFFARGLPALMRGAPDMNALVALGTSAAFGFSLVSTFAPGLFPAGAVHVYYESAATIVTLILLGRWLEARAKGRTGEAIRALAGLQPDAALVIKDGQTIETPIAEIVPGDRIRLRPGERVAVDGLVISGSGAVDESMLSGEPVPNVKTIGDEVSAGTVNGTAVLDIEVRGVGAETRLARIISLVEQAQGTKLPVQALVDRITLWFVPAVLLVAFLTVVIWLAVGQGGSFALVAGVAVLIIACPCAMGLATPTSIMVGLGRAAQMGVLFRKGTALQELSNIDLVVFDKTGTLTEGHPVLQDVFCAEGWSRERALAVAAAVEAQSEHPIAHAIVSAHEGELQDATNLVAVPGKGITAQVADQAVVLGRLSFVADGAVLPASWSAKADELAKQGATPIVLAVDGAAAALMSVSDPIRAEAAQTVAALKHSGLAVAMISGDAIGTATYVAHALGIDIVHGECLPEEKLAALQELQTTFGAVAFVGDGINDAPALAASDCGIALGTGTDVAIEAAEVVLSSGNPMGVVNALKISRATLRNIRQNLGWAFGYNVLLVPVAAGLLVPFGGPQLSPALAAGAMAASSVLVLSNALRLRRLKPSLHVEGG</sequence>
<dbReference type="Pfam" id="PF00702">
    <property type="entry name" value="Hydrolase"/>
    <property type="match status" value="1"/>
</dbReference>
<evidence type="ECO:0000256" key="1">
    <source>
        <dbReference type="ARBA" id="ARBA00004651"/>
    </source>
</evidence>
<dbReference type="InterPro" id="IPR001757">
    <property type="entry name" value="P_typ_ATPase"/>
</dbReference>
<keyword evidence="7 11" id="KW-0067">ATP-binding</keyword>
<evidence type="ECO:0000256" key="11">
    <source>
        <dbReference type="RuleBase" id="RU362081"/>
    </source>
</evidence>
<dbReference type="InterPro" id="IPR023299">
    <property type="entry name" value="ATPase_P-typ_cyto_dom_N"/>
</dbReference>
<dbReference type="GO" id="GO:0005524">
    <property type="term" value="F:ATP binding"/>
    <property type="evidence" value="ECO:0007669"/>
    <property type="project" value="UniProtKB-UniRule"/>
</dbReference>
<dbReference type="GO" id="GO:0043682">
    <property type="term" value="F:P-type divalent copper transporter activity"/>
    <property type="evidence" value="ECO:0007669"/>
    <property type="project" value="TreeGrafter"/>
</dbReference>
<keyword evidence="8" id="KW-1278">Translocase</keyword>
<dbReference type="Pfam" id="PF00403">
    <property type="entry name" value="HMA"/>
    <property type="match status" value="2"/>
</dbReference>
<dbReference type="Proteomes" id="UP000436694">
    <property type="component" value="Unassembled WGS sequence"/>
</dbReference>
<dbReference type="InterPro" id="IPR023298">
    <property type="entry name" value="ATPase_P-typ_TM_dom_sf"/>
</dbReference>
<evidence type="ECO:0000256" key="4">
    <source>
        <dbReference type="ARBA" id="ARBA00022692"/>
    </source>
</evidence>
<evidence type="ECO:0000256" key="10">
    <source>
        <dbReference type="ARBA" id="ARBA00023136"/>
    </source>
</evidence>
<feature type="transmembrane region" description="Helical" evidence="11">
    <location>
        <begin position="243"/>
        <end position="268"/>
    </location>
</feature>
<dbReference type="PANTHER" id="PTHR43520">
    <property type="entry name" value="ATP7, ISOFORM B"/>
    <property type="match status" value="1"/>
</dbReference>
<dbReference type="PRINTS" id="PR00943">
    <property type="entry name" value="CUATPASE"/>
</dbReference>
<dbReference type="Gene3D" id="3.40.1110.10">
    <property type="entry name" value="Calcium-transporting ATPase, cytoplasmic domain N"/>
    <property type="match status" value="1"/>
</dbReference>
<dbReference type="InterPro" id="IPR008250">
    <property type="entry name" value="ATPase_P-typ_transduc_dom_A_sf"/>
</dbReference>
<feature type="transmembrane region" description="Helical" evidence="11">
    <location>
        <begin position="455"/>
        <end position="476"/>
    </location>
</feature>
<dbReference type="Pfam" id="PF00122">
    <property type="entry name" value="E1-E2_ATPase"/>
    <property type="match status" value="1"/>
</dbReference>
<evidence type="ECO:0000256" key="9">
    <source>
        <dbReference type="ARBA" id="ARBA00022989"/>
    </source>
</evidence>
<feature type="transmembrane region" description="Helical" evidence="11">
    <location>
        <begin position="795"/>
        <end position="813"/>
    </location>
</feature>
<evidence type="ECO:0000313" key="14">
    <source>
        <dbReference type="Proteomes" id="UP000436694"/>
    </source>
</evidence>
<dbReference type="Gene3D" id="3.40.50.1000">
    <property type="entry name" value="HAD superfamily/HAD-like"/>
    <property type="match status" value="1"/>
</dbReference>
<feature type="transmembrane region" description="Helical" evidence="11">
    <location>
        <begin position="427"/>
        <end position="449"/>
    </location>
</feature>
<name>A0A844B0S7_9RHOB</name>
<dbReference type="RefSeq" id="WP_153548611.1">
    <property type="nucleotide sequence ID" value="NZ_WIXK01000007.1"/>
</dbReference>
<proteinExistence type="inferred from homology"/>
<dbReference type="SFLD" id="SFLDF00027">
    <property type="entry name" value="p-type_atpase"/>
    <property type="match status" value="1"/>
</dbReference>
<feature type="transmembrane region" description="Helical" evidence="11">
    <location>
        <begin position="199"/>
        <end position="222"/>
    </location>
</feature>
<dbReference type="InterPro" id="IPR027256">
    <property type="entry name" value="P-typ_ATPase_IB"/>
</dbReference>
<dbReference type="GO" id="GO:0005886">
    <property type="term" value="C:plasma membrane"/>
    <property type="evidence" value="ECO:0007669"/>
    <property type="project" value="UniProtKB-SubCell"/>
</dbReference>
<comment type="subcellular location">
    <subcellularLocation>
        <location evidence="1">Cell membrane</location>
        <topology evidence="1">Multi-pass membrane protein</topology>
    </subcellularLocation>
</comment>
<dbReference type="InterPro" id="IPR059000">
    <property type="entry name" value="ATPase_P-type_domA"/>
</dbReference>
<dbReference type="GO" id="GO:0016887">
    <property type="term" value="F:ATP hydrolysis activity"/>
    <property type="evidence" value="ECO:0007669"/>
    <property type="project" value="InterPro"/>
</dbReference>
<organism evidence="13 14">
    <name type="scientific">Tritonibacter aquimaris</name>
    <dbReference type="NCBI Taxonomy" id="2663379"/>
    <lineage>
        <taxon>Bacteria</taxon>
        <taxon>Pseudomonadati</taxon>
        <taxon>Pseudomonadota</taxon>
        <taxon>Alphaproteobacteria</taxon>
        <taxon>Rhodobacterales</taxon>
        <taxon>Paracoccaceae</taxon>
        <taxon>Tritonibacter</taxon>
    </lineage>
</organism>
<dbReference type="InterPro" id="IPR006121">
    <property type="entry name" value="HMA_dom"/>
</dbReference>
<evidence type="ECO:0000256" key="7">
    <source>
        <dbReference type="ARBA" id="ARBA00022840"/>
    </source>
</evidence>
<reference evidence="13 14" key="1">
    <citation type="submission" date="2019-10" db="EMBL/GenBank/DDBJ databases">
        <title>Epibacterium sp. nov., isolated from seawater.</title>
        <authorList>
            <person name="Zhang X."/>
            <person name="Li N."/>
        </authorList>
    </citation>
    <scope>NUCLEOTIDE SEQUENCE [LARGE SCALE GENOMIC DNA]</scope>
    <source>
        <strain evidence="13 14">SM1969</strain>
    </source>
</reference>
<gene>
    <name evidence="13" type="ORF">GG681_13830</name>
</gene>
<dbReference type="InterPro" id="IPR044492">
    <property type="entry name" value="P_typ_ATPase_HD_dom"/>
</dbReference>
<dbReference type="CDD" id="cd02094">
    <property type="entry name" value="P-type_ATPase_Cu-like"/>
    <property type="match status" value="1"/>
</dbReference>
<evidence type="ECO:0000256" key="8">
    <source>
        <dbReference type="ARBA" id="ARBA00022967"/>
    </source>
</evidence>
<dbReference type="EMBL" id="WIXK01000007">
    <property type="protein sequence ID" value="MQY43721.1"/>
    <property type="molecule type" value="Genomic_DNA"/>
</dbReference>
<dbReference type="FunFam" id="3.30.70.100:FF:000001">
    <property type="entry name" value="ATPase copper transporting beta"/>
    <property type="match status" value="1"/>
</dbReference>
<dbReference type="InterPro" id="IPR018303">
    <property type="entry name" value="ATPase_P-typ_P_site"/>
</dbReference>
<keyword evidence="14" id="KW-1185">Reference proteome</keyword>
<dbReference type="NCBIfam" id="TIGR01525">
    <property type="entry name" value="ATPase-IB_hvy"/>
    <property type="match status" value="1"/>
</dbReference>
<evidence type="ECO:0000259" key="12">
    <source>
        <dbReference type="PROSITE" id="PS50846"/>
    </source>
</evidence>
<evidence type="ECO:0000256" key="5">
    <source>
        <dbReference type="ARBA" id="ARBA00022723"/>
    </source>
</evidence>
<keyword evidence="10 11" id="KW-0472">Membrane</keyword>
<dbReference type="GO" id="GO:0005507">
    <property type="term" value="F:copper ion binding"/>
    <property type="evidence" value="ECO:0007669"/>
    <property type="project" value="TreeGrafter"/>
</dbReference>
<dbReference type="SUPFAM" id="SSF81653">
    <property type="entry name" value="Calcium ATPase, transduction domain A"/>
    <property type="match status" value="1"/>
</dbReference>
<evidence type="ECO:0000313" key="13">
    <source>
        <dbReference type="EMBL" id="MQY43721.1"/>
    </source>
</evidence>
<dbReference type="PROSITE" id="PS50846">
    <property type="entry name" value="HMA_2"/>
    <property type="match status" value="2"/>
</dbReference>
<dbReference type="AlphaFoldDB" id="A0A844B0S7"/>
<dbReference type="SUPFAM" id="SSF55008">
    <property type="entry name" value="HMA, heavy metal-associated domain"/>
    <property type="match status" value="2"/>
</dbReference>
<feature type="domain" description="HMA" evidence="12">
    <location>
        <begin position="19"/>
        <end position="84"/>
    </location>
</feature>
<comment type="similarity">
    <text evidence="2 11">Belongs to the cation transport ATPase (P-type) (TC 3.A.3) family. Type IB subfamily.</text>
</comment>
<keyword evidence="6 11" id="KW-0547">Nucleotide-binding</keyword>
<dbReference type="NCBIfam" id="TIGR01511">
    <property type="entry name" value="ATPase-IB1_Cu"/>
    <property type="match status" value="1"/>
</dbReference>
<dbReference type="SFLD" id="SFLDG00002">
    <property type="entry name" value="C1.7:_P-type_atpase_like"/>
    <property type="match status" value="1"/>
</dbReference>
<dbReference type="Gene3D" id="2.70.150.10">
    <property type="entry name" value="Calcium-transporting ATPase, cytoplasmic transduction domain A"/>
    <property type="match status" value="1"/>
</dbReference>
<dbReference type="InterPro" id="IPR036163">
    <property type="entry name" value="HMA_dom_sf"/>
</dbReference>
<evidence type="ECO:0000256" key="3">
    <source>
        <dbReference type="ARBA" id="ARBA00022475"/>
    </source>
</evidence>
<keyword evidence="4 11" id="KW-0812">Transmembrane</keyword>
<dbReference type="InterPro" id="IPR023214">
    <property type="entry name" value="HAD_sf"/>
</dbReference>
<dbReference type="SUPFAM" id="SSF56784">
    <property type="entry name" value="HAD-like"/>
    <property type="match status" value="1"/>
</dbReference>
<dbReference type="CDD" id="cd00371">
    <property type="entry name" value="HMA"/>
    <property type="match status" value="2"/>
</dbReference>
<accession>A0A844B0S7</accession>
<feature type="transmembrane region" description="Helical" evidence="11">
    <location>
        <begin position="766"/>
        <end position="789"/>
    </location>
</feature>
<dbReference type="FunFam" id="2.70.150.10:FF:000020">
    <property type="entry name" value="Copper-exporting P-type ATPase A"/>
    <property type="match status" value="1"/>
</dbReference>
<dbReference type="PRINTS" id="PR00119">
    <property type="entry name" value="CATATPASE"/>
</dbReference>
<evidence type="ECO:0000256" key="6">
    <source>
        <dbReference type="ARBA" id="ARBA00022741"/>
    </source>
</evidence>
<keyword evidence="5 11" id="KW-0479">Metal-binding</keyword>
<feature type="transmembrane region" description="Helical" evidence="11">
    <location>
        <begin position="274"/>
        <end position="293"/>
    </location>
</feature>
<dbReference type="NCBIfam" id="TIGR01494">
    <property type="entry name" value="ATPase_P-type"/>
    <property type="match status" value="1"/>
</dbReference>
<dbReference type="PROSITE" id="PS00154">
    <property type="entry name" value="ATPASE_E1_E2"/>
    <property type="match status" value="1"/>
</dbReference>
<keyword evidence="3 11" id="KW-1003">Cell membrane</keyword>
<feature type="domain" description="HMA" evidence="12">
    <location>
        <begin position="86"/>
        <end position="152"/>
    </location>
</feature>
<dbReference type="InterPro" id="IPR036412">
    <property type="entry name" value="HAD-like_sf"/>
</dbReference>
<evidence type="ECO:0000256" key="2">
    <source>
        <dbReference type="ARBA" id="ARBA00006024"/>
    </source>
</evidence>
<comment type="caution">
    <text evidence="13">The sequence shown here is derived from an EMBL/GenBank/DDBJ whole genome shotgun (WGS) entry which is preliminary data.</text>
</comment>
<keyword evidence="9 11" id="KW-1133">Transmembrane helix</keyword>
<dbReference type="GO" id="GO:0060003">
    <property type="term" value="P:copper ion export"/>
    <property type="evidence" value="ECO:0007669"/>
    <property type="project" value="UniProtKB-ARBA"/>
</dbReference>
<dbReference type="SFLD" id="SFLDS00003">
    <property type="entry name" value="Haloacid_Dehalogenase"/>
    <property type="match status" value="1"/>
</dbReference>
<feature type="transmembrane region" description="Helical" evidence="11">
    <location>
        <begin position="173"/>
        <end position="193"/>
    </location>
</feature>